<organism evidence="1">
    <name type="scientific">freshwater metagenome</name>
    <dbReference type="NCBI Taxonomy" id="449393"/>
    <lineage>
        <taxon>unclassified sequences</taxon>
        <taxon>metagenomes</taxon>
        <taxon>ecological metagenomes</taxon>
    </lineage>
</organism>
<proteinExistence type="predicted"/>
<reference evidence="1" key="1">
    <citation type="submission" date="2020-05" db="EMBL/GenBank/DDBJ databases">
        <authorList>
            <person name="Chiriac C."/>
            <person name="Salcher M."/>
            <person name="Ghai R."/>
            <person name="Kavagutti S V."/>
        </authorList>
    </citation>
    <scope>NUCLEOTIDE SEQUENCE</scope>
</reference>
<dbReference type="EMBL" id="CAEZVF010000092">
    <property type="protein sequence ID" value="CAB4622808.1"/>
    <property type="molecule type" value="Genomic_DNA"/>
</dbReference>
<protein>
    <submittedName>
        <fullName evidence="1">Unannotated protein</fullName>
    </submittedName>
</protein>
<gene>
    <name evidence="1" type="ORF">UFOPK1939_00692</name>
</gene>
<evidence type="ECO:0000313" key="1">
    <source>
        <dbReference type="EMBL" id="CAB4622808.1"/>
    </source>
</evidence>
<accession>A0A6J6IGG5</accession>
<name>A0A6J6IGG5_9ZZZZ</name>
<dbReference type="AlphaFoldDB" id="A0A6J6IGG5"/>
<sequence length="282" mass="30473">MNPPTDLVEALRQVDGVAAAKIIDDPQGVGTLQLALSDEADEISVAMEVNKVLRERFGLGVDPDRVEVIDDVAPEDLRLDDREEIARREAEFRNLAFRAETPVDSGYALPRYRDRPETLLPPVVALPDIAAQAPPRVKIVSPAVTRNARKRLSIRRLQLVSSPEGVTTTVTLGMGPNVYVGRATAALDSVSVHRAVAESTLAAVTGYLAEGGIVELECIEVAPVESEQVALVVVRLREGGTMYRLTGASVVREDVRQAVIRATLDAVNRRVEAIVEKGSDQA</sequence>